<proteinExistence type="predicted"/>
<keyword evidence="1" id="KW-1133">Transmembrane helix</keyword>
<feature type="transmembrane region" description="Helical" evidence="1">
    <location>
        <begin position="6"/>
        <end position="23"/>
    </location>
</feature>
<sequence>MNEGWIVLAICLVFVVGAALPLISKRENDRAPLPPGKETLRDWRNEK</sequence>
<name>A0A9D7LNL3_9RHOO</name>
<accession>A0A9D7LNL3</accession>
<gene>
    <name evidence="2" type="ORF">IPN75_11280</name>
</gene>
<comment type="caution">
    <text evidence="2">The sequence shown here is derived from an EMBL/GenBank/DDBJ whole genome shotgun (WGS) entry which is preliminary data.</text>
</comment>
<organism evidence="2 3">
    <name type="scientific">Candidatus Dechloromonas phosphorivorans</name>
    <dbReference type="NCBI Taxonomy" id="2899244"/>
    <lineage>
        <taxon>Bacteria</taxon>
        <taxon>Pseudomonadati</taxon>
        <taxon>Pseudomonadota</taxon>
        <taxon>Betaproteobacteria</taxon>
        <taxon>Rhodocyclales</taxon>
        <taxon>Azonexaceae</taxon>
        <taxon>Dechloromonas</taxon>
    </lineage>
</organism>
<reference evidence="2" key="1">
    <citation type="submission" date="2020-10" db="EMBL/GenBank/DDBJ databases">
        <title>Connecting structure to function with the recovery of over 1000 high-quality activated sludge metagenome-assembled genomes encoding full-length rRNA genes using long-read sequencing.</title>
        <authorList>
            <person name="Singleton C.M."/>
            <person name="Petriglieri F."/>
            <person name="Kristensen J.M."/>
            <person name="Kirkegaard R.H."/>
            <person name="Michaelsen T.Y."/>
            <person name="Andersen M.H."/>
            <person name="Karst S.M."/>
            <person name="Dueholm M.S."/>
            <person name="Nielsen P.H."/>
            <person name="Albertsen M."/>
        </authorList>
    </citation>
    <scope>NUCLEOTIDE SEQUENCE</scope>
    <source>
        <strain evidence="2">OdNE_18-Q3-R46-58_BAT3C.305</strain>
    </source>
</reference>
<evidence type="ECO:0000313" key="2">
    <source>
        <dbReference type="EMBL" id="MBK8890911.1"/>
    </source>
</evidence>
<dbReference type="EMBL" id="JADKBR010000015">
    <property type="protein sequence ID" value="MBK8890911.1"/>
    <property type="molecule type" value="Genomic_DNA"/>
</dbReference>
<evidence type="ECO:0000313" key="3">
    <source>
        <dbReference type="Proteomes" id="UP000808146"/>
    </source>
</evidence>
<protein>
    <submittedName>
        <fullName evidence="2">Uncharacterized protein</fullName>
    </submittedName>
</protein>
<evidence type="ECO:0000256" key="1">
    <source>
        <dbReference type="SAM" id="Phobius"/>
    </source>
</evidence>
<keyword evidence="1" id="KW-0812">Transmembrane</keyword>
<keyword evidence="1" id="KW-0472">Membrane</keyword>
<dbReference type="AlphaFoldDB" id="A0A9D7LNL3"/>
<dbReference type="Proteomes" id="UP000808146">
    <property type="component" value="Unassembled WGS sequence"/>
</dbReference>